<dbReference type="InterPro" id="IPR008921">
    <property type="entry name" value="DNA_pol3_clamp-load_cplx_C"/>
</dbReference>
<dbReference type="AlphaFoldDB" id="A0AA41R0P4"/>
<feature type="region of interest" description="Disordered" evidence="9">
    <location>
        <begin position="320"/>
        <end position="341"/>
    </location>
</feature>
<dbReference type="PANTHER" id="PTHR34388">
    <property type="entry name" value="DNA POLYMERASE III SUBUNIT DELTA"/>
    <property type="match status" value="1"/>
</dbReference>
<evidence type="ECO:0000256" key="8">
    <source>
        <dbReference type="ARBA" id="ARBA00049244"/>
    </source>
</evidence>
<comment type="similarity">
    <text evidence="7">Belongs to the DNA polymerase HolA subunit family.</text>
</comment>
<evidence type="ECO:0000313" key="11">
    <source>
        <dbReference type="EMBL" id="MCJ8500059.1"/>
    </source>
</evidence>
<dbReference type="Gene3D" id="3.40.50.300">
    <property type="entry name" value="P-loop containing nucleotide triphosphate hydrolases"/>
    <property type="match status" value="1"/>
</dbReference>
<dbReference type="GO" id="GO:0003887">
    <property type="term" value="F:DNA-directed DNA polymerase activity"/>
    <property type="evidence" value="ECO:0007669"/>
    <property type="project" value="UniProtKB-KW"/>
</dbReference>
<keyword evidence="4" id="KW-0548">Nucleotidyltransferase</keyword>
<dbReference type="Proteomes" id="UP001165427">
    <property type="component" value="Unassembled WGS sequence"/>
</dbReference>
<dbReference type="GO" id="GO:0009360">
    <property type="term" value="C:DNA polymerase III complex"/>
    <property type="evidence" value="ECO:0007669"/>
    <property type="project" value="InterPro"/>
</dbReference>
<dbReference type="PANTHER" id="PTHR34388:SF1">
    <property type="entry name" value="DNA POLYMERASE III SUBUNIT DELTA"/>
    <property type="match status" value="1"/>
</dbReference>
<keyword evidence="5" id="KW-0235">DNA replication</keyword>
<evidence type="ECO:0000259" key="10">
    <source>
        <dbReference type="Pfam" id="PF06144"/>
    </source>
</evidence>
<organism evidence="11 12">
    <name type="scientific">Desulfatitalea alkaliphila</name>
    <dbReference type="NCBI Taxonomy" id="2929485"/>
    <lineage>
        <taxon>Bacteria</taxon>
        <taxon>Pseudomonadati</taxon>
        <taxon>Thermodesulfobacteriota</taxon>
        <taxon>Desulfobacteria</taxon>
        <taxon>Desulfobacterales</taxon>
        <taxon>Desulfosarcinaceae</taxon>
        <taxon>Desulfatitalea</taxon>
    </lineage>
</organism>
<dbReference type="Pfam" id="PF06144">
    <property type="entry name" value="DNA_pol3_delta"/>
    <property type="match status" value="1"/>
</dbReference>
<comment type="catalytic activity">
    <reaction evidence="8">
        <text>DNA(n) + a 2'-deoxyribonucleoside 5'-triphosphate = DNA(n+1) + diphosphate</text>
        <dbReference type="Rhea" id="RHEA:22508"/>
        <dbReference type="Rhea" id="RHEA-COMP:17339"/>
        <dbReference type="Rhea" id="RHEA-COMP:17340"/>
        <dbReference type="ChEBI" id="CHEBI:33019"/>
        <dbReference type="ChEBI" id="CHEBI:61560"/>
        <dbReference type="ChEBI" id="CHEBI:173112"/>
        <dbReference type="EC" id="2.7.7.7"/>
    </reaction>
</comment>
<evidence type="ECO:0000256" key="6">
    <source>
        <dbReference type="ARBA" id="ARBA00022932"/>
    </source>
</evidence>
<name>A0AA41R0P4_9BACT</name>
<sequence>MPEVVHSQLSAALKKGFPSKRPSLYLIHGQAALVAQARELLVAHLLAGASRDLCCEGMEGLLENVPEALERMNTYAMTADPTIVLFKDAKLFESEGDDAEARLDHLMRAIEKGFPGDHFLVITVNAKVPKNRKFYKAVNSHGLIVDCNVPTGDRKADKAVQETVLKGILNEVLGQAGKRMAPRLFARLQELTGFDPVVFRDNLRKLVDYSGRREEIVEDDIAAVLRRTKVDPLYALTNAVAERDVANALVLTDGLLGGEWHPLQIVTALANQVRKLLVAKDFTVSAEGRTWHAGIPYPQFQSGVMPAVQAYDGRIAQRIKDWSDTPPSTEGEGKKKAGAKPNTDLALATGSASAYPVFQTLAKSAKYGRGELIQALERLSVADMLLKSSDQNPGLVLRTTIMAICAGQQEQSTP</sequence>
<dbReference type="InterPro" id="IPR005790">
    <property type="entry name" value="DNA_polIII_delta"/>
</dbReference>
<accession>A0AA41R0P4</accession>
<keyword evidence="6" id="KW-0239">DNA-directed DNA polymerase</keyword>
<dbReference type="GO" id="GO:0003677">
    <property type="term" value="F:DNA binding"/>
    <property type="evidence" value="ECO:0007669"/>
    <property type="project" value="InterPro"/>
</dbReference>
<dbReference type="InterPro" id="IPR010372">
    <property type="entry name" value="DNA_pol3_delta_N"/>
</dbReference>
<feature type="domain" description="DNA polymerase III delta N-terminal" evidence="10">
    <location>
        <begin position="25"/>
        <end position="148"/>
    </location>
</feature>
<dbReference type="RefSeq" id="WP_246903809.1">
    <property type="nucleotide sequence ID" value="NZ_JALJRB010000004.1"/>
</dbReference>
<evidence type="ECO:0000256" key="7">
    <source>
        <dbReference type="ARBA" id="ARBA00034754"/>
    </source>
</evidence>
<dbReference type="InterPro" id="IPR027417">
    <property type="entry name" value="P-loop_NTPase"/>
</dbReference>
<keyword evidence="3" id="KW-0808">Transferase</keyword>
<keyword evidence="12" id="KW-1185">Reference proteome</keyword>
<dbReference type="NCBIfam" id="TIGR01128">
    <property type="entry name" value="holA"/>
    <property type="match status" value="1"/>
</dbReference>
<dbReference type="GO" id="GO:0006261">
    <property type="term" value="P:DNA-templated DNA replication"/>
    <property type="evidence" value="ECO:0007669"/>
    <property type="project" value="TreeGrafter"/>
</dbReference>
<evidence type="ECO:0000256" key="4">
    <source>
        <dbReference type="ARBA" id="ARBA00022695"/>
    </source>
</evidence>
<reference evidence="11" key="1">
    <citation type="submission" date="2022-04" db="EMBL/GenBank/DDBJ databases">
        <title>Desulfatitalea alkaliphila sp. nov., a novel anaerobic sulfate-reducing bacterium isolated from terrestrial mud volcano, Taman Peninsula, Russia.</title>
        <authorList>
            <person name="Khomyakova M.A."/>
            <person name="Merkel A.Y."/>
            <person name="Slobodkin A.I."/>
        </authorList>
    </citation>
    <scope>NUCLEOTIDE SEQUENCE</scope>
    <source>
        <strain evidence="11">M08but</strain>
    </source>
</reference>
<evidence type="ECO:0000256" key="5">
    <source>
        <dbReference type="ARBA" id="ARBA00022705"/>
    </source>
</evidence>
<dbReference type="SUPFAM" id="SSF48019">
    <property type="entry name" value="post-AAA+ oligomerization domain-like"/>
    <property type="match status" value="1"/>
</dbReference>
<evidence type="ECO:0000256" key="2">
    <source>
        <dbReference type="ARBA" id="ARBA00017703"/>
    </source>
</evidence>
<gene>
    <name evidence="11" type="ORF">MRX98_05695</name>
</gene>
<evidence type="ECO:0000256" key="1">
    <source>
        <dbReference type="ARBA" id="ARBA00012417"/>
    </source>
</evidence>
<protein>
    <recommendedName>
        <fullName evidence="2">DNA polymerase III subunit delta</fullName>
        <ecNumber evidence="1">2.7.7.7</ecNumber>
    </recommendedName>
</protein>
<evidence type="ECO:0000256" key="9">
    <source>
        <dbReference type="SAM" id="MobiDB-lite"/>
    </source>
</evidence>
<dbReference type="EC" id="2.7.7.7" evidence="1"/>
<dbReference type="Gene3D" id="1.20.272.10">
    <property type="match status" value="1"/>
</dbReference>
<evidence type="ECO:0000313" key="12">
    <source>
        <dbReference type="Proteomes" id="UP001165427"/>
    </source>
</evidence>
<dbReference type="EMBL" id="JALJRB010000004">
    <property type="protein sequence ID" value="MCJ8500059.1"/>
    <property type="molecule type" value="Genomic_DNA"/>
</dbReference>
<evidence type="ECO:0000256" key="3">
    <source>
        <dbReference type="ARBA" id="ARBA00022679"/>
    </source>
</evidence>
<proteinExistence type="inferred from homology"/>
<comment type="caution">
    <text evidence="11">The sequence shown here is derived from an EMBL/GenBank/DDBJ whole genome shotgun (WGS) entry which is preliminary data.</text>
</comment>
<dbReference type="Gene3D" id="1.10.8.60">
    <property type="match status" value="1"/>
</dbReference>